<reference evidence="1" key="1">
    <citation type="submission" date="2022-08" db="UniProtKB">
        <authorList>
            <consortium name="EnsemblMetazoa"/>
        </authorList>
    </citation>
    <scope>IDENTIFICATION</scope>
    <source>
        <strain evidence="1">05x7-T-G4-1.051#20</strain>
    </source>
</reference>
<sequence length="218" mass="25006">MDLDEVIREFFLQQEQNSNPDNRADNEETIFPELIESEEEFINRLASNFSQDHEDELQECAGFSEDSDLNGNHGNKGRKPKHALSFLDIKRVVSLIIRYSEEYGFPLPAVPHGNASVENPVLLPASSTKIDTYTRYQCVCEESNERFVELSTFKSIWLQCIPHIKIASPRTDVCPKCESLRCNVTCDNPKDSPSCTHQSGQHISQTYLRSYMNLRMRL</sequence>
<evidence type="ECO:0000313" key="1">
    <source>
        <dbReference type="EnsemblMetazoa" id="G21067.1:cds"/>
    </source>
</evidence>
<dbReference type="AlphaFoldDB" id="A0A8W8JU39"/>
<keyword evidence="2" id="KW-1185">Reference proteome</keyword>
<dbReference type="PANTHER" id="PTHR34415">
    <property type="entry name" value="INTEGRASE CATALYTIC DOMAIN-CONTAINING PROTEIN"/>
    <property type="match status" value="1"/>
</dbReference>
<dbReference type="PANTHER" id="PTHR34415:SF1">
    <property type="entry name" value="INTEGRASE CATALYTIC DOMAIN-CONTAINING PROTEIN"/>
    <property type="match status" value="1"/>
</dbReference>
<dbReference type="EnsemblMetazoa" id="G21067.1">
    <property type="protein sequence ID" value="G21067.1:cds"/>
    <property type="gene ID" value="G21067"/>
</dbReference>
<dbReference type="Proteomes" id="UP000005408">
    <property type="component" value="Unassembled WGS sequence"/>
</dbReference>
<organism evidence="1 2">
    <name type="scientific">Magallana gigas</name>
    <name type="common">Pacific oyster</name>
    <name type="synonym">Crassostrea gigas</name>
    <dbReference type="NCBI Taxonomy" id="29159"/>
    <lineage>
        <taxon>Eukaryota</taxon>
        <taxon>Metazoa</taxon>
        <taxon>Spiralia</taxon>
        <taxon>Lophotrochozoa</taxon>
        <taxon>Mollusca</taxon>
        <taxon>Bivalvia</taxon>
        <taxon>Autobranchia</taxon>
        <taxon>Pteriomorphia</taxon>
        <taxon>Ostreida</taxon>
        <taxon>Ostreoidea</taxon>
        <taxon>Ostreidae</taxon>
        <taxon>Magallana</taxon>
    </lineage>
</organism>
<name>A0A8W8JU39_MAGGI</name>
<evidence type="ECO:0000313" key="2">
    <source>
        <dbReference type="Proteomes" id="UP000005408"/>
    </source>
</evidence>
<accession>A0A8W8JU39</accession>
<proteinExistence type="predicted"/>
<protein>
    <submittedName>
        <fullName evidence="1">Uncharacterized protein</fullName>
    </submittedName>
</protein>